<dbReference type="EMBL" id="AP023343">
    <property type="protein sequence ID" value="BCI89463.1"/>
    <property type="molecule type" value="Genomic_DNA"/>
</dbReference>
<keyword evidence="2" id="KW-1185">Reference proteome</keyword>
<dbReference type="Proteomes" id="UP000516380">
    <property type="component" value="Chromosome"/>
</dbReference>
<name>A0A7G1IH17_MYCKA</name>
<accession>A0A7G1IH17</accession>
<organism evidence="1 2">
    <name type="scientific">Mycobacterium kansasii</name>
    <dbReference type="NCBI Taxonomy" id="1768"/>
    <lineage>
        <taxon>Bacteria</taxon>
        <taxon>Bacillati</taxon>
        <taxon>Actinomycetota</taxon>
        <taxon>Actinomycetes</taxon>
        <taxon>Mycobacteriales</taxon>
        <taxon>Mycobacteriaceae</taxon>
        <taxon>Mycobacterium</taxon>
    </lineage>
</organism>
<gene>
    <name evidence="1" type="ORF">NIIDMKKI_46690</name>
</gene>
<protein>
    <submittedName>
        <fullName evidence="1">Uncharacterized protein</fullName>
    </submittedName>
</protein>
<evidence type="ECO:0000313" key="2">
    <source>
        <dbReference type="Proteomes" id="UP000516380"/>
    </source>
</evidence>
<proteinExistence type="predicted"/>
<sequence length="130" mass="15012">MPASANRDAVDHVGRPEHDVTLRQRLGQRIARPPVLVAASRTLRSVRVDDHGDRGLGVSRGGDLRELLDLVAKVFRQVNAHHRSQFTLGHRDQDQRFFRHEAEDGRQRRDQCAGAIQFKVRSMLRHRRQR</sequence>
<evidence type="ECO:0000313" key="1">
    <source>
        <dbReference type="EMBL" id="BCI89463.1"/>
    </source>
</evidence>
<reference evidence="1 2" key="1">
    <citation type="submission" date="2020-07" db="EMBL/GenBank/DDBJ databases">
        <title>Mycobacterium kansasii (former subtype) with zoonotic potential isolated from diseased indoor pet cat, Japan.</title>
        <authorList>
            <person name="Fukano H."/>
            <person name="Terazono T."/>
            <person name="Hoshino Y."/>
        </authorList>
    </citation>
    <scope>NUCLEOTIDE SEQUENCE [LARGE SCALE GENOMIC DNA]</scope>
    <source>
        <strain evidence="1 2">Kuro-I</strain>
    </source>
</reference>
<dbReference type="AlphaFoldDB" id="A0A7G1IH17"/>